<evidence type="ECO:0000256" key="2">
    <source>
        <dbReference type="SAM" id="SignalP"/>
    </source>
</evidence>
<sequence>MHFRDLSRLIAGVLTAGTLASGALSLPAAAAETTLTMANWLPMAHPLMKNAMVPYAKSIEEATEGRVTVNILPAPLGPPAAHFDFAVNGVADITYGVQGYNPGRFKTKNIAEIPFLGDRAEPISVAYWRVFDTMLRDAGEYDQVKVLGVFTHGPGVIFAKDRNLATMAGIEGAKMRVGGGIVSEIAKALGTVPVEGPSSKTYELLSAGVADGILFPFESVAFFKLIPLLDTALTVPGGLYNTSFFVVMNKAKWESLSDADKAAIEKVSGEALARLAGKMWDDADDAGRKAMDGKIKILEASDAQVEAITDKLDPVVDAKLAEAAETGIDVEAAVDMLMQEIDKESSGE</sequence>
<dbReference type="CDD" id="cd13665">
    <property type="entry name" value="PBP2_TRAP_Dctp3_4"/>
    <property type="match status" value="1"/>
</dbReference>
<evidence type="ECO:0000313" key="3">
    <source>
        <dbReference type="EMBL" id="RAI25963.1"/>
    </source>
</evidence>
<keyword evidence="4" id="KW-1185">Reference proteome</keyword>
<dbReference type="RefSeq" id="WP_111435411.1">
    <property type="nucleotide sequence ID" value="NZ_JACIGG010000003.1"/>
</dbReference>
<evidence type="ECO:0000256" key="1">
    <source>
        <dbReference type="ARBA" id="ARBA00022729"/>
    </source>
</evidence>
<dbReference type="OrthoDB" id="7822595at2"/>
<dbReference type="Gene3D" id="3.40.190.170">
    <property type="entry name" value="Bacterial extracellular solute-binding protein, family 7"/>
    <property type="match status" value="1"/>
</dbReference>
<proteinExistence type="predicted"/>
<dbReference type="Pfam" id="PF03480">
    <property type="entry name" value="DctP"/>
    <property type="match status" value="1"/>
</dbReference>
<feature type="chain" id="PRO_5016401553" evidence="2">
    <location>
        <begin position="31"/>
        <end position="348"/>
    </location>
</feature>
<name>A0A327JKY0_9HYPH</name>
<evidence type="ECO:0000313" key="4">
    <source>
        <dbReference type="Proteomes" id="UP000249299"/>
    </source>
</evidence>
<keyword evidence="1 2" id="KW-0732">Signal</keyword>
<organism evidence="3 4">
    <name type="scientific">Rhodobium orientis</name>
    <dbReference type="NCBI Taxonomy" id="34017"/>
    <lineage>
        <taxon>Bacteria</taxon>
        <taxon>Pseudomonadati</taxon>
        <taxon>Pseudomonadota</taxon>
        <taxon>Alphaproteobacteria</taxon>
        <taxon>Hyphomicrobiales</taxon>
        <taxon>Rhodobiaceae</taxon>
        <taxon>Rhodobium</taxon>
    </lineage>
</organism>
<dbReference type="InterPro" id="IPR018389">
    <property type="entry name" value="DctP_fam"/>
</dbReference>
<dbReference type="EMBL" id="NPEV01000038">
    <property type="protein sequence ID" value="RAI25963.1"/>
    <property type="molecule type" value="Genomic_DNA"/>
</dbReference>
<dbReference type="GO" id="GO:0055085">
    <property type="term" value="P:transmembrane transport"/>
    <property type="evidence" value="ECO:0007669"/>
    <property type="project" value="InterPro"/>
</dbReference>
<dbReference type="Proteomes" id="UP000249299">
    <property type="component" value="Unassembled WGS sequence"/>
</dbReference>
<accession>A0A327JKY0</accession>
<comment type="caution">
    <text evidence="3">The sequence shown here is derived from an EMBL/GenBank/DDBJ whole genome shotgun (WGS) entry which is preliminary data.</text>
</comment>
<dbReference type="InterPro" id="IPR038404">
    <property type="entry name" value="TRAP_DctP_sf"/>
</dbReference>
<gene>
    <name evidence="3" type="ORF">CH339_16120</name>
</gene>
<reference evidence="3 4" key="1">
    <citation type="submission" date="2017-07" db="EMBL/GenBank/DDBJ databases">
        <title>Draft Genome Sequences of Select Purple Nonsulfur Bacteria.</title>
        <authorList>
            <person name="Lasarre B."/>
            <person name="Mckinlay J.B."/>
        </authorList>
    </citation>
    <scope>NUCLEOTIDE SEQUENCE [LARGE SCALE GENOMIC DNA]</scope>
    <source>
        <strain evidence="3 4">DSM 11290</strain>
    </source>
</reference>
<dbReference type="PANTHER" id="PTHR33376:SF15">
    <property type="entry name" value="BLL6794 PROTEIN"/>
    <property type="match status" value="1"/>
</dbReference>
<protein>
    <submittedName>
        <fullName evidence="3">ABC transporter substrate-binding protein</fullName>
    </submittedName>
</protein>
<feature type="signal peptide" evidence="2">
    <location>
        <begin position="1"/>
        <end position="30"/>
    </location>
</feature>
<dbReference type="PANTHER" id="PTHR33376">
    <property type="match status" value="1"/>
</dbReference>
<dbReference type="AlphaFoldDB" id="A0A327JKY0"/>